<evidence type="ECO:0000313" key="2">
    <source>
        <dbReference type="EMBL" id="MDT0389274.1"/>
    </source>
</evidence>
<dbReference type="Pfam" id="PF02585">
    <property type="entry name" value="PIG-L"/>
    <property type="match status" value="1"/>
</dbReference>
<dbReference type="SUPFAM" id="SSF102588">
    <property type="entry name" value="LmbE-like"/>
    <property type="match status" value="1"/>
</dbReference>
<keyword evidence="3" id="KW-1185">Reference proteome</keyword>
<evidence type="ECO:0000256" key="1">
    <source>
        <dbReference type="ARBA" id="ARBA00022833"/>
    </source>
</evidence>
<dbReference type="EMBL" id="JAVREU010000006">
    <property type="protein sequence ID" value="MDT0389274.1"/>
    <property type="molecule type" value="Genomic_DNA"/>
</dbReference>
<proteinExistence type="predicted"/>
<dbReference type="Gene3D" id="3.40.50.10320">
    <property type="entry name" value="LmbE-like"/>
    <property type="match status" value="1"/>
</dbReference>
<sequence length="258" mass="27482">MPPPDLLAVFAHPDDESLVAGGVLARHAAAGARTEVVTATWAPDTPRAAELTDALRALGTGPPRMLGYADSRVPHSAPGRPRLLDAPLDDTVRRLVAHLRAFRPRIVLTHDGYGGLTGHEDHVHTHRVTLLAVHAAGLERLYPDAGDPWRPEALYLATHPHAAVRAWAGPLAPTGKRMYTVPDDDVTTAVDVTPWLDRKVAAILAHRTEVERGAAPGLIAALAARERALLLGTEWYTRLSLTPTPPAAGTDPDAGLSS</sequence>
<dbReference type="PANTHER" id="PTHR12993">
    <property type="entry name" value="N-ACETYLGLUCOSAMINYL-PHOSPHATIDYLINOSITOL DE-N-ACETYLASE-RELATED"/>
    <property type="match status" value="1"/>
</dbReference>
<keyword evidence="1" id="KW-0862">Zinc</keyword>
<protein>
    <submittedName>
        <fullName evidence="2">PIG-L deacetylase family protein</fullName>
    </submittedName>
</protein>
<gene>
    <name evidence="2" type="ORF">RM641_17735</name>
</gene>
<dbReference type="InterPro" id="IPR003737">
    <property type="entry name" value="GlcNAc_PI_deacetylase-related"/>
</dbReference>
<organism evidence="2 3">
    <name type="scientific">Streptomyces dubilierae</name>
    <dbReference type="NCBI Taxonomy" id="3075533"/>
    <lineage>
        <taxon>Bacteria</taxon>
        <taxon>Bacillati</taxon>
        <taxon>Actinomycetota</taxon>
        <taxon>Actinomycetes</taxon>
        <taxon>Kitasatosporales</taxon>
        <taxon>Streptomycetaceae</taxon>
        <taxon>Streptomyces</taxon>
    </lineage>
</organism>
<reference evidence="3" key="1">
    <citation type="submission" date="2023-07" db="EMBL/GenBank/DDBJ databases">
        <title>30 novel species of actinomycetes from the DSMZ collection.</title>
        <authorList>
            <person name="Nouioui I."/>
        </authorList>
    </citation>
    <scope>NUCLEOTIDE SEQUENCE [LARGE SCALE GENOMIC DNA]</scope>
    <source>
        <strain evidence="3">DSM 41921</strain>
    </source>
</reference>
<comment type="caution">
    <text evidence="2">The sequence shown here is derived from an EMBL/GenBank/DDBJ whole genome shotgun (WGS) entry which is preliminary data.</text>
</comment>
<evidence type="ECO:0000313" key="3">
    <source>
        <dbReference type="Proteomes" id="UP001183586"/>
    </source>
</evidence>
<dbReference type="Proteomes" id="UP001183586">
    <property type="component" value="Unassembled WGS sequence"/>
</dbReference>
<dbReference type="PANTHER" id="PTHR12993:SF11">
    <property type="entry name" value="N-ACETYLGLUCOSAMINYL-PHOSPHATIDYLINOSITOL DE-N-ACETYLASE"/>
    <property type="match status" value="1"/>
</dbReference>
<accession>A0ABU2PAT9</accession>
<dbReference type="InterPro" id="IPR024078">
    <property type="entry name" value="LmbE-like_dom_sf"/>
</dbReference>
<dbReference type="RefSeq" id="WP_311682771.1">
    <property type="nucleotide sequence ID" value="NZ_JAVREU010000006.1"/>
</dbReference>
<name>A0ABU2PAT9_9ACTN</name>